<comment type="subcellular location">
    <subcellularLocation>
        <location evidence="1">Membrane</location>
        <topology evidence="1">Multi-pass membrane protein</topology>
    </subcellularLocation>
</comment>
<evidence type="ECO:0000259" key="6">
    <source>
        <dbReference type="Pfam" id="PF03151"/>
    </source>
</evidence>
<dbReference type="InterPro" id="IPR004853">
    <property type="entry name" value="Sugar_P_trans_dom"/>
</dbReference>
<dbReference type="PANTHER" id="PTHR11132">
    <property type="entry name" value="SOLUTE CARRIER FAMILY 35"/>
    <property type="match status" value="1"/>
</dbReference>
<feature type="transmembrane region" description="Helical" evidence="5">
    <location>
        <begin position="300"/>
        <end position="318"/>
    </location>
</feature>
<evidence type="ECO:0000256" key="1">
    <source>
        <dbReference type="ARBA" id="ARBA00004141"/>
    </source>
</evidence>
<feature type="transmembrane region" description="Helical" evidence="5">
    <location>
        <begin position="269"/>
        <end position="288"/>
    </location>
</feature>
<feature type="transmembrane region" description="Helical" evidence="5">
    <location>
        <begin position="330"/>
        <end position="349"/>
    </location>
</feature>
<sequence length="427" mass="48405">MPRANIKYELARDDPDTMDYYLQHAEDYQTTSKIQKSFFNIFGKSLILISIYFVLSVGLTFYQKWLLHSHGFNYPLGVVTCHMLVKYFLSVFVRTMRKCKRGHQQVNLPWQSVVSALAPPGIASGLDVGFSNWALSLIAISFYTTMKSTTIIFILGFALIFKLEKKSWSLVGVVVMISGGLIMFTYKSNQFHVLGFFLCLLASLSSGLRWTMAQLIMQKSKLGLNSPIDMIYYMQPWMLFAVIPIAVWFEGEKSYTDFQHVNWNESNHALLTIVAVFGGAILAFFMEISEFMVVTHTSSLTLSIIGVIKEITTLVLAYEFKGDRMNRLNFIGLLLCLGGIVLHVTQKILTNKKQMVEHLELNTNSITTNGSSVDDGLETNVPLLTERSTSLTNLLNSNFSTDEEDNDRDKDDTSEVLFNILQRREQS</sequence>
<evidence type="ECO:0000313" key="8">
    <source>
        <dbReference type="Proteomes" id="UP001168972"/>
    </source>
</evidence>
<evidence type="ECO:0000256" key="3">
    <source>
        <dbReference type="ARBA" id="ARBA00022989"/>
    </source>
</evidence>
<dbReference type="InterPro" id="IPR037185">
    <property type="entry name" value="EmrE-like"/>
</dbReference>
<feature type="domain" description="Sugar phosphate transporter" evidence="6">
    <location>
        <begin position="46"/>
        <end position="342"/>
    </location>
</feature>
<reference evidence="7" key="1">
    <citation type="journal article" date="2023" name="bioRxiv">
        <title>Scaffold-level genome assemblies of two parasitoid biocontrol wasps reveal the parthenogenesis mechanism and an associated novel virus.</title>
        <authorList>
            <person name="Inwood S."/>
            <person name="Skelly J."/>
            <person name="Guhlin J."/>
            <person name="Harrop T."/>
            <person name="Goldson S."/>
            <person name="Dearden P."/>
        </authorList>
    </citation>
    <scope>NUCLEOTIDE SEQUENCE</scope>
    <source>
        <strain evidence="7">Lincoln</strain>
        <tissue evidence="7">Whole body</tissue>
    </source>
</reference>
<dbReference type="Pfam" id="PF03151">
    <property type="entry name" value="TPT"/>
    <property type="match status" value="1"/>
</dbReference>
<name>A0AA39KMS5_MICHY</name>
<keyword evidence="8" id="KW-1185">Reference proteome</keyword>
<protein>
    <recommendedName>
        <fullName evidence="6">Sugar phosphate transporter domain-containing protein</fullName>
    </recommendedName>
</protein>
<keyword evidence="2 5" id="KW-0812">Transmembrane</keyword>
<feature type="transmembrane region" description="Helical" evidence="5">
    <location>
        <begin position="168"/>
        <end position="186"/>
    </location>
</feature>
<dbReference type="EMBL" id="JAQQBR010001832">
    <property type="protein sequence ID" value="KAK0167184.1"/>
    <property type="molecule type" value="Genomic_DNA"/>
</dbReference>
<evidence type="ECO:0000256" key="5">
    <source>
        <dbReference type="SAM" id="Phobius"/>
    </source>
</evidence>
<feature type="transmembrane region" description="Helical" evidence="5">
    <location>
        <begin position="41"/>
        <end position="62"/>
    </location>
</feature>
<feature type="transmembrane region" description="Helical" evidence="5">
    <location>
        <begin position="231"/>
        <end position="249"/>
    </location>
</feature>
<reference evidence="7" key="2">
    <citation type="submission" date="2023-03" db="EMBL/GenBank/DDBJ databases">
        <authorList>
            <person name="Inwood S.N."/>
            <person name="Skelly J.G."/>
            <person name="Guhlin J."/>
            <person name="Harrop T.W.R."/>
            <person name="Goldson S.G."/>
            <person name="Dearden P.K."/>
        </authorList>
    </citation>
    <scope>NUCLEOTIDE SEQUENCE</scope>
    <source>
        <strain evidence="7">Lincoln</strain>
        <tissue evidence="7">Whole body</tissue>
    </source>
</reference>
<feature type="transmembrane region" description="Helical" evidence="5">
    <location>
        <begin position="74"/>
        <end position="93"/>
    </location>
</feature>
<dbReference type="InterPro" id="IPR050186">
    <property type="entry name" value="TPT_transporter"/>
</dbReference>
<proteinExistence type="predicted"/>
<evidence type="ECO:0000256" key="4">
    <source>
        <dbReference type="ARBA" id="ARBA00023136"/>
    </source>
</evidence>
<keyword evidence="4 5" id="KW-0472">Membrane</keyword>
<dbReference type="GO" id="GO:0016020">
    <property type="term" value="C:membrane"/>
    <property type="evidence" value="ECO:0007669"/>
    <property type="project" value="UniProtKB-SubCell"/>
</dbReference>
<keyword evidence="3 5" id="KW-1133">Transmembrane helix</keyword>
<dbReference type="AlphaFoldDB" id="A0AA39KMS5"/>
<gene>
    <name evidence="7" type="ORF">PV327_004615</name>
</gene>
<feature type="transmembrane region" description="Helical" evidence="5">
    <location>
        <begin position="192"/>
        <end position="210"/>
    </location>
</feature>
<accession>A0AA39KMS5</accession>
<evidence type="ECO:0000313" key="7">
    <source>
        <dbReference type="EMBL" id="KAK0167184.1"/>
    </source>
</evidence>
<dbReference type="Proteomes" id="UP001168972">
    <property type="component" value="Unassembled WGS sequence"/>
</dbReference>
<organism evidence="7 8">
    <name type="scientific">Microctonus hyperodae</name>
    <name type="common">Parasitoid wasp</name>
    <dbReference type="NCBI Taxonomy" id="165561"/>
    <lineage>
        <taxon>Eukaryota</taxon>
        <taxon>Metazoa</taxon>
        <taxon>Ecdysozoa</taxon>
        <taxon>Arthropoda</taxon>
        <taxon>Hexapoda</taxon>
        <taxon>Insecta</taxon>
        <taxon>Pterygota</taxon>
        <taxon>Neoptera</taxon>
        <taxon>Endopterygota</taxon>
        <taxon>Hymenoptera</taxon>
        <taxon>Apocrita</taxon>
        <taxon>Ichneumonoidea</taxon>
        <taxon>Braconidae</taxon>
        <taxon>Euphorinae</taxon>
        <taxon>Microctonus</taxon>
    </lineage>
</organism>
<evidence type="ECO:0000256" key="2">
    <source>
        <dbReference type="ARBA" id="ARBA00022692"/>
    </source>
</evidence>
<feature type="transmembrane region" description="Helical" evidence="5">
    <location>
        <begin position="140"/>
        <end position="161"/>
    </location>
</feature>
<dbReference type="SUPFAM" id="SSF103481">
    <property type="entry name" value="Multidrug resistance efflux transporter EmrE"/>
    <property type="match status" value="1"/>
</dbReference>
<comment type="caution">
    <text evidence="7">The sequence shown here is derived from an EMBL/GenBank/DDBJ whole genome shotgun (WGS) entry which is preliminary data.</text>
</comment>